<organism evidence="1 2">
    <name type="scientific">Wolfiporia cocos (strain MD-104)</name>
    <name type="common">Brown rot fungus</name>
    <dbReference type="NCBI Taxonomy" id="742152"/>
    <lineage>
        <taxon>Eukaryota</taxon>
        <taxon>Fungi</taxon>
        <taxon>Dikarya</taxon>
        <taxon>Basidiomycota</taxon>
        <taxon>Agaricomycotina</taxon>
        <taxon>Agaricomycetes</taxon>
        <taxon>Polyporales</taxon>
        <taxon>Phaeolaceae</taxon>
        <taxon>Wolfiporia</taxon>
    </lineage>
</organism>
<keyword evidence="2" id="KW-1185">Reference proteome</keyword>
<gene>
    <name evidence="1" type="ORF">WOLCODRAFT_141393</name>
</gene>
<dbReference type="PANTHER" id="PTHR35179">
    <property type="entry name" value="PROTEIN CBG02620"/>
    <property type="match status" value="1"/>
</dbReference>
<evidence type="ECO:0000313" key="1">
    <source>
        <dbReference type="EMBL" id="PCH36528.1"/>
    </source>
</evidence>
<evidence type="ECO:0008006" key="3">
    <source>
        <dbReference type="Google" id="ProtNLM"/>
    </source>
</evidence>
<dbReference type="Proteomes" id="UP000218811">
    <property type="component" value="Unassembled WGS sequence"/>
</dbReference>
<accession>A0A2H3JFQ5</accession>
<proteinExistence type="predicted"/>
<evidence type="ECO:0000313" key="2">
    <source>
        <dbReference type="Proteomes" id="UP000218811"/>
    </source>
</evidence>
<reference evidence="1 2" key="1">
    <citation type="journal article" date="2012" name="Science">
        <title>The Paleozoic origin of enzymatic lignin decomposition reconstructed from 31 fungal genomes.</title>
        <authorList>
            <person name="Floudas D."/>
            <person name="Binder M."/>
            <person name="Riley R."/>
            <person name="Barry K."/>
            <person name="Blanchette R.A."/>
            <person name="Henrissat B."/>
            <person name="Martinez A.T."/>
            <person name="Otillar R."/>
            <person name="Spatafora J.W."/>
            <person name="Yadav J.S."/>
            <person name="Aerts A."/>
            <person name="Benoit I."/>
            <person name="Boyd A."/>
            <person name="Carlson A."/>
            <person name="Copeland A."/>
            <person name="Coutinho P.M."/>
            <person name="de Vries R.P."/>
            <person name="Ferreira P."/>
            <person name="Findley K."/>
            <person name="Foster B."/>
            <person name="Gaskell J."/>
            <person name="Glotzer D."/>
            <person name="Gorecki P."/>
            <person name="Heitman J."/>
            <person name="Hesse C."/>
            <person name="Hori C."/>
            <person name="Igarashi K."/>
            <person name="Jurgens J.A."/>
            <person name="Kallen N."/>
            <person name="Kersten P."/>
            <person name="Kohler A."/>
            <person name="Kuees U."/>
            <person name="Kumar T.K.A."/>
            <person name="Kuo A."/>
            <person name="LaButti K."/>
            <person name="Larrondo L.F."/>
            <person name="Lindquist E."/>
            <person name="Ling A."/>
            <person name="Lombard V."/>
            <person name="Lucas S."/>
            <person name="Lundell T."/>
            <person name="Martin R."/>
            <person name="McLaughlin D.J."/>
            <person name="Morgenstern I."/>
            <person name="Morin E."/>
            <person name="Murat C."/>
            <person name="Nagy L.G."/>
            <person name="Nolan M."/>
            <person name="Ohm R.A."/>
            <person name="Patyshakuliyeva A."/>
            <person name="Rokas A."/>
            <person name="Ruiz-Duenas F.J."/>
            <person name="Sabat G."/>
            <person name="Salamov A."/>
            <person name="Samejima M."/>
            <person name="Schmutz J."/>
            <person name="Slot J.C."/>
            <person name="St John F."/>
            <person name="Stenlid J."/>
            <person name="Sun H."/>
            <person name="Sun S."/>
            <person name="Syed K."/>
            <person name="Tsang A."/>
            <person name="Wiebenga A."/>
            <person name="Young D."/>
            <person name="Pisabarro A."/>
            <person name="Eastwood D.C."/>
            <person name="Martin F."/>
            <person name="Cullen D."/>
            <person name="Grigoriev I.V."/>
            <person name="Hibbett D.S."/>
        </authorList>
    </citation>
    <scope>NUCLEOTIDE SEQUENCE [LARGE SCALE GENOMIC DNA]</scope>
    <source>
        <strain evidence="1 2">MD-104</strain>
    </source>
</reference>
<dbReference type="EMBL" id="KB467883">
    <property type="protein sequence ID" value="PCH36528.1"/>
    <property type="molecule type" value="Genomic_DNA"/>
</dbReference>
<dbReference type="PANTHER" id="PTHR35179:SF2">
    <property type="entry name" value="START DOMAIN-CONTAINING PROTEIN"/>
    <property type="match status" value="1"/>
</dbReference>
<protein>
    <recommendedName>
        <fullName evidence="3">Geranylgeranyl pyrophosphate synthetase</fullName>
    </recommendedName>
</protein>
<dbReference type="OMA" id="PTICKEQ"/>
<dbReference type="STRING" id="742152.A0A2H3JFQ5"/>
<dbReference type="AlphaFoldDB" id="A0A2H3JFQ5"/>
<dbReference type="OrthoDB" id="420564at2759"/>
<name>A0A2H3JFQ5_WOLCO</name>
<sequence length="367" mass="41389">MPQTCLVSARPVEIIVWTPTICKEQRTDSTKPTIIIPGSPPEWRDRRLPYVVPPDSGIRIMDQNGYRMPSSTLYPLLRAVDITAEDAGDEFDWSFVTDRNGLRKILRWINDPDGSAKEFRIETQLAGKRTKRTREALDSTFTTFRFSFERESTTKAPGCEKGTGHHRIVKYSFDGLVLVVRFEVDACIAPSHSSRTTSAGPTDVDSLSDMLSGLNVASDKKGAAKVDDSISTPELDVIRAGTRVPQSSVIEMCTRSCRNAEQFDLVDAFPQLYFSQAPNHYLAVHSRGEFETITKKHLDNPDMKRIEASAQSGFKKLKRTLQDIQELVIEHGQRGRLSLVHRDGQLRVFERISQTDCIPEQLLSRFD</sequence>